<dbReference type="AlphaFoldDB" id="A0A2Z7A049"/>
<gene>
    <name evidence="1" type="ORF">F511_40885</name>
</gene>
<organism evidence="1 2">
    <name type="scientific">Dorcoceras hygrometricum</name>
    <dbReference type="NCBI Taxonomy" id="472368"/>
    <lineage>
        <taxon>Eukaryota</taxon>
        <taxon>Viridiplantae</taxon>
        <taxon>Streptophyta</taxon>
        <taxon>Embryophyta</taxon>
        <taxon>Tracheophyta</taxon>
        <taxon>Spermatophyta</taxon>
        <taxon>Magnoliopsida</taxon>
        <taxon>eudicotyledons</taxon>
        <taxon>Gunneridae</taxon>
        <taxon>Pentapetalae</taxon>
        <taxon>asterids</taxon>
        <taxon>lamiids</taxon>
        <taxon>Lamiales</taxon>
        <taxon>Gesneriaceae</taxon>
        <taxon>Didymocarpoideae</taxon>
        <taxon>Trichosporeae</taxon>
        <taxon>Loxocarpinae</taxon>
        <taxon>Dorcoceras</taxon>
    </lineage>
</organism>
<keyword evidence="2" id="KW-1185">Reference proteome</keyword>
<dbReference type="EMBL" id="KV020180">
    <property type="protein sequence ID" value="KZV14827.1"/>
    <property type="molecule type" value="Genomic_DNA"/>
</dbReference>
<dbReference type="Proteomes" id="UP000250235">
    <property type="component" value="Unassembled WGS sequence"/>
</dbReference>
<reference evidence="1 2" key="1">
    <citation type="journal article" date="2015" name="Proc. Natl. Acad. Sci. U.S.A.">
        <title>The resurrection genome of Boea hygrometrica: A blueprint for survival of dehydration.</title>
        <authorList>
            <person name="Xiao L."/>
            <person name="Yang G."/>
            <person name="Zhang L."/>
            <person name="Yang X."/>
            <person name="Zhao S."/>
            <person name="Ji Z."/>
            <person name="Zhou Q."/>
            <person name="Hu M."/>
            <person name="Wang Y."/>
            <person name="Chen M."/>
            <person name="Xu Y."/>
            <person name="Jin H."/>
            <person name="Xiao X."/>
            <person name="Hu G."/>
            <person name="Bao F."/>
            <person name="Hu Y."/>
            <person name="Wan P."/>
            <person name="Li L."/>
            <person name="Deng X."/>
            <person name="Kuang T."/>
            <person name="Xiang C."/>
            <person name="Zhu J.K."/>
            <person name="Oliver M.J."/>
            <person name="He Y."/>
        </authorList>
    </citation>
    <scope>NUCLEOTIDE SEQUENCE [LARGE SCALE GENOMIC DNA]</scope>
    <source>
        <strain evidence="2">cv. XS01</strain>
    </source>
</reference>
<protein>
    <submittedName>
        <fullName evidence="1">Uncharacterized protein</fullName>
    </submittedName>
</protein>
<evidence type="ECO:0000313" key="1">
    <source>
        <dbReference type="EMBL" id="KZV14827.1"/>
    </source>
</evidence>
<sequence>MRSHCYSILQYFHTALAATECVCRKPVGCPDDARKLREIIERKRIFKFLMGLTMNQDEVRGRILGMKPLLNIREVFSEVAKKKAEKR</sequence>
<accession>A0A2Z7A049</accession>
<name>A0A2Z7A049_9LAMI</name>
<evidence type="ECO:0000313" key="2">
    <source>
        <dbReference type="Proteomes" id="UP000250235"/>
    </source>
</evidence>
<proteinExistence type="predicted"/>